<evidence type="ECO:0000256" key="1">
    <source>
        <dbReference type="ARBA" id="ARBA00022729"/>
    </source>
</evidence>
<dbReference type="Proteomes" id="UP000595140">
    <property type="component" value="Unassembled WGS sequence"/>
</dbReference>
<gene>
    <name evidence="4" type="ORF">CCAM_LOCUS14867</name>
</gene>
<evidence type="ECO:0000313" key="5">
    <source>
        <dbReference type="Proteomes" id="UP000595140"/>
    </source>
</evidence>
<feature type="chain" id="PRO_5019768168" description="Prolamin-like domain-containing protein" evidence="2">
    <location>
        <begin position="26"/>
        <end position="117"/>
    </location>
</feature>
<name>A0A484LA22_9ASTE</name>
<keyword evidence="1 2" id="KW-0732">Signal</keyword>
<proteinExistence type="predicted"/>
<feature type="signal peptide" evidence="2">
    <location>
        <begin position="1"/>
        <end position="25"/>
    </location>
</feature>
<reference evidence="4 5" key="1">
    <citation type="submission" date="2018-04" db="EMBL/GenBank/DDBJ databases">
        <authorList>
            <person name="Vogel A."/>
        </authorList>
    </citation>
    <scope>NUCLEOTIDE SEQUENCE [LARGE SCALE GENOMIC DNA]</scope>
</reference>
<accession>A0A484LA22</accession>
<protein>
    <recommendedName>
        <fullName evidence="3">Prolamin-like domain-containing protein</fullName>
    </recommendedName>
</protein>
<keyword evidence="5" id="KW-1185">Reference proteome</keyword>
<evidence type="ECO:0000256" key="2">
    <source>
        <dbReference type="SAM" id="SignalP"/>
    </source>
</evidence>
<sequence>MSNELFPIITITLLILLARSATSMAARGGGTAAPAPDSAGLEECYKMARDMKCNDEFVAGAAKKGRVVKRCCGVLKEVGNNCFTAILKYYEESGPKNVDWIAFWDNSSKILNQCQMS</sequence>
<dbReference type="EMBL" id="OOIL02001139">
    <property type="protein sequence ID" value="VFQ73091.1"/>
    <property type="molecule type" value="Genomic_DNA"/>
</dbReference>
<dbReference type="Pfam" id="PF05617">
    <property type="entry name" value="Prolamin_like"/>
    <property type="match status" value="1"/>
</dbReference>
<dbReference type="AlphaFoldDB" id="A0A484LA22"/>
<evidence type="ECO:0000259" key="3">
    <source>
        <dbReference type="Pfam" id="PF05617"/>
    </source>
</evidence>
<dbReference type="InterPro" id="IPR008502">
    <property type="entry name" value="Prolamin-like"/>
</dbReference>
<feature type="domain" description="Prolamin-like" evidence="3">
    <location>
        <begin position="46"/>
        <end position="114"/>
    </location>
</feature>
<organism evidence="4 5">
    <name type="scientific">Cuscuta campestris</name>
    <dbReference type="NCBI Taxonomy" id="132261"/>
    <lineage>
        <taxon>Eukaryota</taxon>
        <taxon>Viridiplantae</taxon>
        <taxon>Streptophyta</taxon>
        <taxon>Embryophyta</taxon>
        <taxon>Tracheophyta</taxon>
        <taxon>Spermatophyta</taxon>
        <taxon>Magnoliopsida</taxon>
        <taxon>eudicotyledons</taxon>
        <taxon>Gunneridae</taxon>
        <taxon>Pentapetalae</taxon>
        <taxon>asterids</taxon>
        <taxon>lamiids</taxon>
        <taxon>Solanales</taxon>
        <taxon>Convolvulaceae</taxon>
        <taxon>Cuscuteae</taxon>
        <taxon>Cuscuta</taxon>
        <taxon>Cuscuta subgen. Grammica</taxon>
        <taxon>Cuscuta sect. Cleistogrammica</taxon>
    </lineage>
</organism>
<evidence type="ECO:0000313" key="4">
    <source>
        <dbReference type="EMBL" id="VFQ73091.1"/>
    </source>
</evidence>